<dbReference type="Proteomes" id="UP000642070">
    <property type="component" value="Unassembled WGS sequence"/>
</dbReference>
<keyword evidence="10" id="KW-1185">Reference proteome</keyword>
<dbReference type="PANTHER" id="PTHR24291:SF50">
    <property type="entry name" value="BIFUNCTIONAL ALBAFLAVENONE MONOOXYGENASE_TERPENE SYNTHASE"/>
    <property type="match status" value="1"/>
</dbReference>
<reference evidence="9" key="2">
    <citation type="submission" date="2020-09" db="EMBL/GenBank/DDBJ databases">
        <authorList>
            <person name="Sun Q."/>
            <person name="Ohkuma M."/>
        </authorList>
    </citation>
    <scope>NUCLEOTIDE SEQUENCE</scope>
    <source>
        <strain evidence="9">JCM 19831</strain>
    </source>
</reference>
<reference evidence="9" key="1">
    <citation type="journal article" date="2014" name="Int. J. Syst. Evol. Microbiol.">
        <title>Complete genome sequence of Corynebacterium casei LMG S-19264T (=DSM 44701T), isolated from a smear-ripened cheese.</title>
        <authorList>
            <consortium name="US DOE Joint Genome Institute (JGI-PGF)"/>
            <person name="Walter F."/>
            <person name="Albersmeier A."/>
            <person name="Kalinowski J."/>
            <person name="Ruckert C."/>
        </authorList>
    </citation>
    <scope>NUCLEOTIDE SEQUENCE</scope>
    <source>
        <strain evidence="9">JCM 19831</strain>
    </source>
</reference>
<evidence type="ECO:0000256" key="8">
    <source>
        <dbReference type="RuleBase" id="RU000461"/>
    </source>
</evidence>
<comment type="caution">
    <text evidence="9">The sequence shown here is derived from an EMBL/GenBank/DDBJ whole genome shotgun (WGS) entry which is preliminary data.</text>
</comment>
<dbReference type="Gene3D" id="1.10.630.10">
    <property type="entry name" value="Cytochrome P450"/>
    <property type="match status" value="1"/>
</dbReference>
<dbReference type="GO" id="GO:0004497">
    <property type="term" value="F:monooxygenase activity"/>
    <property type="evidence" value="ECO:0007669"/>
    <property type="project" value="UniProtKB-KW"/>
</dbReference>
<protein>
    <submittedName>
        <fullName evidence="9">Cytochrome P450</fullName>
    </submittedName>
</protein>
<dbReference type="GO" id="GO:0016705">
    <property type="term" value="F:oxidoreductase activity, acting on paired donors, with incorporation or reduction of molecular oxygen"/>
    <property type="evidence" value="ECO:0007669"/>
    <property type="project" value="InterPro"/>
</dbReference>
<evidence type="ECO:0000256" key="4">
    <source>
        <dbReference type="ARBA" id="ARBA00023002"/>
    </source>
</evidence>
<evidence type="ECO:0000313" key="10">
    <source>
        <dbReference type="Proteomes" id="UP000642070"/>
    </source>
</evidence>
<dbReference type="InterPro" id="IPR017972">
    <property type="entry name" value="Cyt_P450_CS"/>
</dbReference>
<dbReference type="PROSITE" id="PS00086">
    <property type="entry name" value="CYTOCHROME_P450"/>
    <property type="match status" value="1"/>
</dbReference>
<sequence length="455" mass="50742">MQRTPGAQVPTIGLFEVLRQLRDPVGLLAKLGRRYEGATVRLQLRPGFAPYLVVDPNLVEQVWDRSDETYLRTGMMWEELAKLQGRQGIGREGPDWKPSRELLQPMFTPARVREMYPAIADAVQQSVGDLVRRARQSPKPVALVPAMKVITHTVLGKMFFGDRLSAEDALRVGEAIDTSFQAMQSRVAMPGMPDWVPMPGDRAHRAAVRQADSIVKPLIDAARAQPPSWDVISMLAHATLNDGTRVKTDLARNNVVALFTGGTETTAMTLGWTFIALQEHPQIARRLQEEVDAVVGGPGNPVLPEHLERLEYTGMVLNEVLRLYPPAWMLPRGVVQDDLLGHIPVHPGDTVIVSPYLTHRLASLWPEPDRFDPDRWKPGARRPHKWAYLPFGGGVHRCVGAYLFRAEALLALAALHTDLRIRIRAPRGTRPQGSISLQPRHQVYLDLAVRSARTS</sequence>
<keyword evidence="3 7" id="KW-0479">Metal-binding</keyword>
<gene>
    <name evidence="9" type="ORF">GCM10007977_026380</name>
</gene>
<evidence type="ECO:0000256" key="7">
    <source>
        <dbReference type="PIRSR" id="PIRSR602401-1"/>
    </source>
</evidence>
<dbReference type="PANTHER" id="PTHR24291">
    <property type="entry name" value="CYTOCHROME P450 FAMILY 4"/>
    <property type="match status" value="1"/>
</dbReference>
<keyword evidence="4 8" id="KW-0560">Oxidoreductase</keyword>
<dbReference type="InterPro" id="IPR050196">
    <property type="entry name" value="Cytochrome_P450_Monoox"/>
</dbReference>
<dbReference type="InterPro" id="IPR001128">
    <property type="entry name" value="Cyt_P450"/>
</dbReference>
<keyword evidence="2 7" id="KW-0349">Heme</keyword>
<dbReference type="GO" id="GO:0005506">
    <property type="term" value="F:iron ion binding"/>
    <property type="evidence" value="ECO:0007669"/>
    <property type="project" value="InterPro"/>
</dbReference>
<dbReference type="InterPro" id="IPR002401">
    <property type="entry name" value="Cyt_P450_E_grp-I"/>
</dbReference>
<dbReference type="PRINTS" id="PR00463">
    <property type="entry name" value="EP450I"/>
</dbReference>
<comment type="cofactor">
    <cofactor evidence="7">
        <name>heme</name>
        <dbReference type="ChEBI" id="CHEBI:30413"/>
    </cofactor>
</comment>
<dbReference type="AlphaFoldDB" id="A0A917WQV6"/>
<comment type="similarity">
    <text evidence="1 8">Belongs to the cytochrome P450 family.</text>
</comment>
<keyword evidence="5 7" id="KW-0408">Iron</keyword>
<proteinExistence type="inferred from homology"/>
<evidence type="ECO:0000256" key="3">
    <source>
        <dbReference type="ARBA" id="ARBA00022723"/>
    </source>
</evidence>
<organism evidence="9 10">
    <name type="scientific">Dactylosporangium sucinum</name>
    <dbReference type="NCBI Taxonomy" id="1424081"/>
    <lineage>
        <taxon>Bacteria</taxon>
        <taxon>Bacillati</taxon>
        <taxon>Actinomycetota</taxon>
        <taxon>Actinomycetes</taxon>
        <taxon>Micromonosporales</taxon>
        <taxon>Micromonosporaceae</taxon>
        <taxon>Dactylosporangium</taxon>
    </lineage>
</organism>
<feature type="binding site" description="axial binding residue" evidence="7">
    <location>
        <position position="398"/>
    </location>
    <ligand>
        <name>heme</name>
        <dbReference type="ChEBI" id="CHEBI:30413"/>
    </ligand>
    <ligandPart>
        <name>Fe</name>
        <dbReference type="ChEBI" id="CHEBI:18248"/>
    </ligandPart>
</feature>
<dbReference type="GO" id="GO:0020037">
    <property type="term" value="F:heme binding"/>
    <property type="evidence" value="ECO:0007669"/>
    <property type="project" value="InterPro"/>
</dbReference>
<dbReference type="EMBL" id="BMPI01000010">
    <property type="protein sequence ID" value="GGM23960.1"/>
    <property type="molecule type" value="Genomic_DNA"/>
</dbReference>
<dbReference type="RefSeq" id="WP_190250061.1">
    <property type="nucleotide sequence ID" value="NZ_BMPI01000010.1"/>
</dbReference>
<dbReference type="Pfam" id="PF00067">
    <property type="entry name" value="p450"/>
    <property type="match status" value="1"/>
</dbReference>
<keyword evidence="6 8" id="KW-0503">Monooxygenase</keyword>
<dbReference type="InterPro" id="IPR036396">
    <property type="entry name" value="Cyt_P450_sf"/>
</dbReference>
<evidence type="ECO:0000256" key="2">
    <source>
        <dbReference type="ARBA" id="ARBA00022617"/>
    </source>
</evidence>
<name>A0A917WQV6_9ACTN</name>
<accession>A0A917WQV6</accession>
<dbReference type="PRINTS" id="PR00385">
    <property type="entry name" value="P450"/>
</dbReference>
<evidence type="ECO:0000256" key="5">
    <source>
        <dbReference type="ARBA" id="ARBA00023004"/>
    </source>
</evidence>
<evidence type="ECO:0000313" key="9">
    <source>
        <dbReference type="EMBL" id="GGM23960.1"/>
    </source>
</evidence>
<evidence type="ECO:0000256" key="6">
    <source>
        <dbReference type="ARBA" id="ARBA00023033"/>
    </source>
</evidence>
<evidence type="ECO:0000256" key="1">
    <source>
        <dbReference type="ARBA" id="ARBA00010617"/>
    </source>
</evidence>
<dbReference type="SUPFAM" id="SSF48264">
    <property type="entry name" value="Cytochrome P450"/>
    <property type="match status" value="1"/>
</dbReference>